<dbReference type="InterPro" id="IPR019786">
    <property type="entry name" value="Zinc_finger_PHD-type_CS"/>
</dbReference>
<evidence type="ECO:0000256" key="11">
    <source>
        <dbReference type="PROSITE-ProRule" id="PRU00146"/>
    </source>
</evidence>
<evidence type="ECO:0000256" key="4">
    <source>
        <dbReference type="ARBA" id="ARBA00022723"/>
    </source>
</evidence>
<evidence type="ECO:0000256" key="10">
    <source>
        <dbReference type="PIRSR" id="PIRSR628651-51"/>
    </source>
</evidence>
<evidence type="ECO:0000256" key="2">
    <source>
        <dbReference type="ARBA" id="ARBA00010210"/>
    </source>
</evidence>
<keyword evidence="7" id="KW-0805">Transcription regulation</keyword>
<evidence type="ECO:0000256" key="12">
    <source>
        <dbReference type="SAM" id="MobiDB-lite"/>
    </source>
</evidence>
<keyword evidence="4 10" id="KW-0479">Metal-binding</keyword>
<feature type="binding site" evidence="10">
    <location>
        <position position="55"/>
    </location>
    <ligand>
        <name>Zn(2+)</name>
        <dbReference type="ChEBI" id="CHEBI:29105"/>
        <label>2</label>
    </ligand>
</feature>
<feature type="region of interest" description="Disordered" evidence="12">
    <location>
        <begin position="1"/>
        <end position="32"/>
    </location>
</feature>
<dbReference type="PROSITE" id="PS01359">
    <property type="entry name" value="ZF_PHD_1"/>
    <property type="match status" value="1"/>
</dbReference>
<evidence type="ECO:0000256" key="8">
    <source>
        <dbReference type="ARBA" id="ARBA00023163"/>
    </source>
</evidence>
<dbReference type="Pfam" id="PF00628">
    <property type="entry name" value="PHD"/>
    <property type="match status" value="1"/>
</dbReference>
<dbReference type="InterPro" id="IPR013083">
    <property type="entry name" value="Znf_RING/FYVE/PHD"/>
</dbReference>
<evidence type="ECO:0000256" key="5">
    <source>
        <dbReference type="ARBA" id="ARBA00022771"/>
    </source>
</evidence>
<feature type="domain" description="PHD-type" evidence="13">
    <location>
        <begin position="35"/>
        <end position="88"/>
    </location>
</feature>
<proteinExistence type="inferred from homology"/>
<keyword evidence="15" id="KW-1185">Reference proteome</keyword>
<evidence type="ECO:0000256" key="9">
    <source>
        <dbReference type="ARBA" id="ARBA00023242"/>
    </source>
</evidence>
<dbReference type="CDD" id="cd15505">
    <property type="entry name" value="PHD_ING"/>
    <property type="match status" value="1"/>
</dbReference>
<reference evidence="14 15" key="2">
    <citation type="submission" date="2018-11" db="EMBL/GenBank/DDBJ databases">
        <authorList>
            <consortium name="Pathogen Informatics"/>
        </authorList>
    </citation>
    <scope>NUCLEOTIDE SEQUENCE [LARGE SCALE GENOMIC DNA]</scope>
</reference>
<dbReference type="Gene3D" id="3.30.40.10">
    <property type="entry name" value="Zinc/RING finger domain, C3HC4 (zinc finger)"/>
    <property type="match status" value="1"/>
</dbReference>
<dbReference type="WBParaSite" id="GPUH_0000241101-mRNA-1">
    <property type="protein sequence ID" value="GPUH_0000241101-mRNA-1"/>
    <property type="gene ID" value="GPUH_0000241101"/>
</dbReference>
<feature type="binding site" evidence="10">
    <location>
        <position position="82"/>
    </location>
    <ligand>
        <name>Zn(2+)</name>
        <dbReference type="ChEBI" id="CHEBI:29105"/>
        <label>2</label>
    </ligand>
</feature>
<feature type="binding site" evidence="10">
    <location>
        <position position="40"/>
    </location>
    <ligand>
        <name>Zn(2+)</name>
        <dbReference type="ChEBI" id="CHEBI:29105"/>
        <label>1</label>
    </ligand>
</feature>
<keyword evidence="6 10" id="KW-0862">Zinc</keyword>
<feature type="compositionally biased region" description="Basic residues" evidence="12">
    <location>
        <begin position="8"/>
        <end position="18"/>
    </location>
</feature>
<dbReference type="InterPro" id="IPR001965">
    <property type="entry name" value="Znf_PHD"/>
</dbReference>
<reference evidence="16" key="1">
    <citation type="submission" date="2016-06" db="UniProtKB">
        <authorList>
            <consortium name="WormBaseParasite"/>
        </authorList>
    </citation>
    <scope>IDENTIFICATION</scope>
</reference>
<keyword evidence="5 11" id="KW-0863">Zinc-finger</keyword>
<evidence type="ECO:0000313" key="16">
    <source>
        <dbReference type="WBParaSite" id="GPUH_0000241101-mRNA-1"/>
    </source>
</evidence>
<keyword evidence="3" id="KW-0341">Growth regulation</keyword>
<dbReference type="Proteomes" id="UP000271098">
    <property type="component" value="Unassembled WGS sequence"/>
</dbReference>
<evidence type="ECO:0000259" key="13">
    <source>
        <dbReference type="PROSITE" id="PS50016"/>
    </source>
</evidence>
<evidence type="ECO:0000256" key="3">
    <source>
        <dbReference type="ARBA" id="ARBA00022604"/>
    </source>
</evidence>
<organism evidence="16">
    <name type="scientific">Gongylonema pulchrum</name>
    <dbReference type="NCBI Taxonomy" id="637853"/>
    <lineage>
        <taxon>Eukaryota</taxon>
        <taxon>Metazoa</taxon>
        <taxon>Ecdysozoa</taxon>
        <taxon>Nematoda</taxon>
        <taxon>Chromadorea</taxon>
        <taxon>Rhabditida</taxon>
        <taxon>Spirurina</taxon>
        <taxon>Spiruromorpha</taxon>
        <taxon>Spiruroidea</taxon>
        <taxon>Gongylonematidae</taxon>
        <taxon>Gongylonema</taxon>
    </lineage>
</organism>
<dbReference type="GO" id="GO:0008270">
    <property type="term" value="F:zinc ion binding"/>
    <property type="evidence" value="ECO:0007669"/>
    <property type="project" value="UniProtKB-KW"/>
</dbReference>
<feature type="binding site" evidence="10">
    <location>
        <position position="66"/>
    </location>
    <ligand>
        <name>Zn(2+)</name>
        <dbReference type="ChEBI" id="CHEBI:29105"/>
        <label>1</label>
    </ligand>
</feature>
<dbReference type="InterPro" id="IPR011011">
    <property type="entry name" value="Znf_FYVE_PHD"/>
</dbReference>
<dbReference type="InterPro" id="IPR019787">
    <property type="entry name" value="Znf_PHD-finger"/>
</dbReference>
<dbReference type="OrthoDB" id="5411773at2759"/>
<name>A0A183D115_9BILA</name>
<evidence type="ECO:0000313" key="14">
    <source>
        <dbReference type="EMBL" id="VDK34012.1"/>
    </source>
</evidence>
<sequence>MLNTLQRHERRAVSHHSRSPTSPEASEDESDSDKLIWCFCRDGFLQKAHGSMVACDDSECCFEWFHYTCVGITEKPKGKWYCPGCLPKHLVYDGRGFSRV</sequence>
<dbReference type="SUPFAM" id="SSF57903">
    <property type="entry name" value="FYVE/PHD zinc finger"/>
    <property type="match status" value="1"/>
</dbReference>
<feature type="binding site" evidence="10">
    <location>
        <position position="85"/>
    </location>
    <ligand>
        <name>Zn(2+)</name>
        <dbReference type="ChEBI" id="CHEBI:29105"/>
        <label>2</label>
    </ligand>
</feature>
<dbReference type="GO" id="GO:0005634">
    <property type="term" value="C:nucleus"/>
    <property type="evidence" value="ECO:0007669"/>
    <property type="project" value="UniProtKB-SubCell"/>
</dbReference>
<feature type="binding site" evidence="10">
    <location>
        <position position="60"/>
    </location>
    <ligand>
        <name>Zn(2+)</name>
        <dbReference type="ChEBI" id="CHEBI:29105"/>
        <label>2</label>
    </ligand>
</feature>
<protein>
    <submittedName>
        <fullName evidence="16">PHD-type domain-containing protein</fullName>
    </submittedName>
</protein>
<keyword evidence="9" id="KW-0539">Nucleus</keyword>
<evidence type="ECO:0000256" key="7">
    <source>
        <dbReference type="ARBA" id="ARBA00023015"/>
    </source>
</evidence>
<dbReference type="EMBL" id="UYRT01003597">
    <property type="protein sequence ID" value="VDK34012.1"/>
    <property type="molecule type" value="Genomic_DNA"/>
</dbReference>
<evidence type="ECO:0000256" key="1">
    <source>
        <dbReference type="ARBA" id="ARBA00004123"/>
    </source>
</evidence>
<accession>A0A183D115</accession>
<dbReference type="SMART" id="SM00249">
    <property type="entry name" value="PHD"/>
    <property type="match status" value="1"/>
</dbReference>
<comment type="subcellular location">
    <subcellularLocation>
        <location evidence="1">Nucleus</location>
    </subcellularLocation>
</comment>
<keyword evidence="8" id="KW-0804">Transcription</keyword>
<dbReference type="AlphaFoldDB" id="A0A183D115"/>
<dbReference type="PANTHER" id="PTHR10333">
    <property type="entry name" value="INHIBITOR OF GROWTH PROTEIN"/>
    <property type="match status" value="1"/>
</dbReference>
<evidence type="ECO:0000256" key="6">
    <source>
        <dbReference type="ARBA" id="ARBA00022833"/>
    </source>
</evidence>
<feature type="binding site" evidence="10">
    <location>
        <position position="69"/>
    </location>
    <ligand>
        <name>Zn(2+)</name>
        <dbReference type="ChEBI" id="CHEBI:29105"/>
        <label>1</label>
    </ligand>
</feature>
<dbReference type="InterPro" id="IPR028651">
    <property type="entry name" value="ING_fam"/>
</dbReference>
<comment type="similarity">
    <text evidence="2">Belongs to the ING family.</text>
</comment>
<dbReference type="PROSITE" id="PS50016">
    <property type="entry name" value="ZF_PHD_2"/>
    <property type="match status" value="1"/>
</dbReference>
<feature type="binding site" evidence="10">
    <location>
        <position position="38"/>
    </location>
    <ligand>
        <name>Zn(2+)</name>
        <dbReference type="ChEBI" id="CHEBI:29105"/>
        <label>1</label>
    </ligand>
</feature>
<dbReference type="PANTHER" id="PTHR10333:SF103">
    <property type="entry name" value="INHIBITOR OF GROWTH PROTEIN 3"/>
    <property type="match status" value="1"/>
</dbReference>
<gene>
    <name evidence="14" type="ORF">GPUH_LOCUS2406</name>
</gene>
<evidence type="ECO:0000313" key="15">
    <source>
        <dbReference type="Proteomes" id="UP000271098"/>
    </source>
</evidence>